<dbReference type="Proteomes" id="UP000887565">
    <property type="component" value="Unplaced"/>
</dbReference>
<sequence length="124" mass="14167">MCRFKFTILLREGSHHITECSADIASLICVVCLFIFCNALSLIINFIENFADMGQSMSYLVDISNFLVVLNSSVNFTIYMICGENFRQCFTNLFVCPFRPKKDKRRNGFHSTSSTNKRINKPSA</sequence>
<organism evidence="3 4">
    <name type="scientific">Romanomermis culicivorax</name>
    <name type="common">Nematode worm</name>
    <dbReference type="NCBI Taxonomy" id="13658"/>
    <lineage>
        <taxon>Eukaryota</taxon>
        <taxon>Metazoa</taxon>
        <taxon>Ecdysozoa</taxon>
        <taxon>Nematoda</taxon>
        <taxon>Enoplea</taxon>
        <taxon>Dorylaimia</taxon>
        <taxon>Mermithida</taxon>
        <taxon>Mermithoidea</taxon>
        <taxon>Mermithidae</taxon>
        <taxon>Romanomermis</taxon>
    </lineage>
</organism>
<reference evidence="4" key="1">
    <citation type="submission" date="2022-11" db="UniProtKB">
        <authorList>
            <consortium name="WormBaseParasite"/>
        </authorList>
    </citation>
    <scope>IDENTIFICATION</scope>
</reference>
<feature type="transmembrane region" description="Helical" evidence="2">
    <location>
        <begin position="24"/>
        <end position="47"/>
    </location>
</feature>
<protein>
    <submittedName>
        <fullName evidence="4">G-protein coupled receptors family 1 profile domain-containing protein</fullName>
    </submittedName>
</protein>
<evidence type="ECO:0000313" key="4">
    <source>
        <dbReference type="WBParaSite" id="nRc.2.0.1.t28610-RA"/>
    </source>
</evidence>
<keyword evidence="3" id="KW-1185">Reference proteome</keyword>
<dbReference type="AlphaFoldDB" id="A0A915JQX4"/>
<evidence type="ECO:0000256" key="2">
    <source>
        <dbReference type="SAM" id="Phobius"/>
    </source>
</evidence>
<accession>A0A915JQX4</accession>
<dbReference type="InterPro" id="IPR053326">
    <property type="entry name" value="GPCR1-like"/>
</dbReference>
<feature type="region of interest" description="Disordered" evidence="1">
    <location>
        <begin position="100"/>
        <end position="124"/>
    </location>
</feature>
<keyword evidence="2" id="KW-0812">Transmembrane</keyword>
<dbReference type="SUPFAM" id="SSF81321">
    <property type="entry name" value="Family A G protein-coupled receptor-like"/>
    <property type="match status" value="1"/>
</dbReference>
<feature type="compositionally biased region" description="Polar residues" evidence="1">
    <location>
        <begin position="109"/>
        <end position="124"/>
    </location>
</feature>
<name>A0A915JQX4_ROMCU</name>
<keyword evidence="2" id="KW-0472">Membrane</keyword>
<dbReference type="Gene3D" id="1.20.1070.10">
    <property type="entry name" value="Rhodopsin 7-helix transmembrane proteins"/>
    <property type="match status" value="1"/>
</dbReference>
<feature type="transmembrane region" description="Helical" evidence="2">
    <location>
        <begin position="59"/>
        <end position="81"/>
    </location>
</feature>
<evidence type="ECO:0000256" key="1">
    <source>
        <dbReference type="SAM" id="MobiDB-lite"/>
    </source>
</evidence>
<evidence type="ECO:0000313" key="3">
    <source>
        <dbReference type="Proteomes" id="UP000887565"/>
    </source>
</evidence>
<keyword evidence="2" id="KW-1133">Transmembrane helix</keyword>
<dbReference type="WBParaSite" id="nRc.2.0.1.t28610-RA">
    <property type="protein sequence ID" value="nRc.2.0.1.t28610-RA"/>
    <property type="gene ID" value="nRc.2.0.1.g28610"/>
</dbReference>
<proteinExistence type="predicted"/>
<dbReference type="PANTHER" id="PTHR47632">
    <property type="entry name" value="FMRFAMIDE PEPTIDE RECEPTOR FAMILY-RELATED"/>
    <property type="match status" value="1"/>
</dbReference>